<keyword evidence="1" id="KW-0812">Transmembrane</keyword>
<proteinExistence type="predicted"/>
<sequence length="168" mass="18026">MSDQDARLSNFEAERVFENDWTNASLDLLEGLHKQCKDNSSAYADAARVARWKHRAVSIPTIVVASFATATSFFSAGSSCDDDEENTAVKISVAILTSITAILGGVSALYSFDSKTTACIAASGNFDALAKKAQLQIFLSNQLRGPVEVVLTEISAEFCHLTNTSPLL</sequence>
<reference evidence="2 3" key="1">
    <citation type="journal article" date="2009" name="Virology">
        <title>Genomic analysis of the smallest giant virus--Feldmannia sp. virus 158.</title>
        <authorList>
            <person name="Schroeder D.C."/>
            <person name="Park Y."/>
            <person name="Yoon H.M."/>
            <person name="Lee Y.S."/>
            <person name="Kang S.W."/>
            <person name="Meints R.H."/>
            <person name="Ivey R.G."/>
            <person name="Choi T.J."/>
        </authorList>
    </citation>
    <scope>NUCLEOTIDE SEQUENCE [LARGE SCALE GENOMIC DNA]</scope>
    <source>
        <strain evidence="2">FsV-158</strain>
    </source>
</reference>
<keyword evidence="3" id="KW-1185">Reference proteome</keyword>
<protein>
    <submittedName>
        <fullName evidence="2">Uncharacterized protein</fullName>
    </submittedName>
</protein>
<name>B5LWK0_9PHYC</name>
<keyword evidence="1" id="KW-0472">Membrane</keyword>
<dbReference type="Proteomes" id="UP000204092">
    <property type="component" value="Segment"/>
</dbReference>
<accession>B5LWK0</accession>
<keyword evidence="1" id="KW-1133">Transmembrane helix</keyword>
<evidence type="ECO:0000313" key="3">
    <source>
        <dbReference type="Proteomes" id="UP000204092"/>
    </source>
</evidence>
<dbReference type="EMBL" id="EU916176">
    <property type="protein sequence ID" value="ACH46863.1"/>
    <property type="molecule type" value="Genomic_DNA"/>
</dbReference>
<dbReference type="OrthoDB" id="37410at10239"/>
<feature type="transmembrane region" description="Helical" evidence="1">
    <location>
        <begin position="57"/>
        <end position="76"/>
    </location>
</feature>
<dbReference type="KEGG" id="vg:6804904"/>
<organism evidence="2 3">
    <name type="scientific">Feldmannia species virus</name>
    <dbReference type="NCBI Taxonomy" id="39420"/>
    <lineage>
        <taxon>Viruses</taxon>
        <taxon>Varidnaviria</taxon>
        <taxon>Bamfordvirae</taxon>
        <taxon>Nucleocytoviricota</taxon>
        <taxon>Megaviricetes</taxon>
        <taxon>Algavirales</taxon>
        <taxon>Phycodnaviridae</taxon>
        <taxon>Phaeovirus</taxon>
        <taxon>Phaeovirus feldmanniae</taxon>
    </lineage>
</organism>
<feature type="transmembrane region" description="Helical" evidence="1">
    <location>
        <begin position="88"/>
        <end position="110"/>
    </location>
</feature>
<evidence type="ECO:0000313" key="2">
    <source>
        <dbReference type="EMBL" id="ACH46863.1"/>
    </source>
</evidence>
<evidence type="ECO:0000256" key="1">
    <source>
        <dbReference type="SAM" id="Phobius"/>
    </source>
</evidence>
<dbReference type="GeneID" id="6804904"/>
<dbReference type="RefSeq" id="YP_002154733.1">
    <property type="nucleotide sequence ID" value="NC_011183.1"/>
</dbReference>